<dbReference type="Gene3D" id="3.40.50.720">
    <property type="entry name" value="NAD(P)-binding Rossmann-like Domain"/>
    <property type="match status" value="1"/>
</dbReference>
<dbReference type="InParanoid" id="A0A6P7GKT7"/>
<reference evidence="2" key="1">
    <citation type="submission" date="2025-08" db="UniProtKB">
        <authorList>
            <consortium name="RefSeq"/>
        </authorList>
    </citation>
    <scope>IDENTIFICATION</scope>
</reference>
<organism evidence="2">
    <name type="scientific">Diabrotica virgifera virgifera</name>
    <name type="common">western corn rootworm</name>
    <dbReference type="NCBI Taxonomy" id="50390"/>
    <lineage>
        <taxon>Eukaryota</taxon>
        <taxon>Metazoa</taxon>
        <taxon>Ecdysozoa</taxon>
        <taxon>Arthropoda</taxon>
        <taxon>Hexapoda</taxon>
        <taxon>Insecta</taxon>
        <taxon>Pterygota</taxon>
        <taxon>Neoptera</taxon>
        <taxon>Endopterygota</taxon>
        <taxon>Coleoptera</taxon>
        <taxon>Polyphaga</taxon>
        <taxon>Cucujiformia</taxon>
        <taxon>Chrysomeloidea</taxon>
        <taxon>Chrysomelidae</taxon>
        <taxon>Galerucinae</taxon>
        <taxon>Diabroticina</taxon>
        <taxon>Diabroticites</taxon>
        <taxon>Diabrotica</taxon>
    </lineage>
</organism>
<keyword evidence="1" id="KW-0560">Oxidoreductase</keyword>
<dbReference type="PANTHER" id="PTHR43157">
    <property type="entry name" value="PHOSPHATIDYLINOSITOL-GLYCAN BIOSYNTHESIS CLASS F PROTEIN-RELATED"/>
    <property type="match status" value="1"/>
</dbReference>
<proteinExistence type="predicted"/>
<dbReference type="RefSeq" id="XP_028150541.1">
    <property type="nucleotide sequence ID" value="XM_028294740.1"/>
</dbReference>
<dbReference type="InterPro" id="IPR036291">
    <property type="entry name" value="NAD(P)-bd_dom_sf"/>
</dbReference>
<sequence length="319" mass="35644">MGQSHGKCNSDVKLNGKTVLVTGANTGIGKATAKNLYERGARVLLACRNMVKANEAIEDIKIHCQQSPNVGELKAIHLDLSSLKSVRECAEAILKTEKQLDILINNACVIGVPYTKTEDGYELTFQTNHLGHFLFTLLLMPLLMKSTPARIVNVSSASHAMLWGAFDLKDVNFTDRKYSFMRAYGESKLMNILFTKELVRKFEENNVKGITVYAAHPGAVSTEAGRHFDETVFPGMYWLWRNLFKVFAKNPDQGAETSIYCAVDEKCSTETGLYYAECKPLEPSRDAYDEKLAKDLWVLSLGYVGLKEDFNPFVETNTS</sequence>
<dbReference type="PRINTS" id="PR00081">
    <property type="entry name" value="GDHRDH"/>
</dbReference>
<gene>
    <name evidence="2" type="primary">LOC114343900</name>
</gene>
<dbReference type="PANTHER" id="PTHR43157:SF73">
    <property type="entry name" value="WW DOMAIN-CONTAINING OXIDOREDUCTASE-LIKE PROTEIN"/>
    <property type="match status" value="1"/>
</dbReference>
<dbReference type="InterPro" id="IPR002347">
    <property type="entry name" value="SDR_fam"/>
</dbReference>
<dbReference type="SUPFAM" id="SSF51735">
    <property type="entry name" value="NAD(P)-binding Rossmann-fold domains"/>
    <property type="match status" value="1"/>
</dbReference>
<name>A0A6P7GKT7_DIAVI</name>
<dbReference type="AlphaFoldDB" id="A0A6P7GKT7"/>
<evidence type="ECO:0000313" key="2">
    <source>
        <dbReference type="RefSeq" id="XP_028150541.1"/>
    </source>
</evidence>
<evidence type="ECO:0000256" key="1">
    <source>
        <dbReference type="ARBA" id="ARBA00023002"/>
    </source>
</evidence>
<accession>A0A6P7GKT7</accession>
<dbReference type="GO" id="GO:0016491">
    <property type="term" value="F:oxidoreductase activity"/>
    <property type="evidence" value="ECO:0007669"/>
    <property type="project" value="UniProtKB-KW"/>
</dbReference>
<protein>
    <submittedName>
        <fullName evidence="2">Retinol dehydrogenase 13-like</fullName>
    </submittedName>
</protein>
<dbReference type="Pfam" id="PF00106">
    <property type="entry name" value="adh_short"/>
    <property type="match status" value="1"/>
</dbReference>